<protein>
    <recommendedName>
        <fullName evidence="5">RING-type domain-containing protein</fullName>
    </recommendedName>
</protein>
<dbReference type="InterPro" id="IPR013083">
    <property type="entry name" value="Znf_RING/FYVE/PHD"/>
</dbReference>
<keyword evidence="4" id="KW-1185">Reference proteome</keyword>
<sequence>MAESINKSFILHKDTKRLNIAGNDLTTQRISAIFQVKPDGLYLEDDMSRETYFPNLEMFPINSMRDKGSFAVCGTPLMATEFPNFGASRFPSTVWSAGSGQAGPSSSFRPQTAFQHPVNTRRTKRPRKQILVANLNDGELNVYTSVHIHILENMGVKDITQSLQEILNTEETFTICDSKGIEITDSQETRGTFKRWKTPNRKIHAVKTSELPRLVHQTKRKRSNVRDENLETENRLKIEDLLETLELNTKIEVQSIRDNLKDTIGDQTEEIMDPITQMKTSLANASRKLENLDERVSGVKNETYVTSALREILRCKVCTEVPENTIIVLACCWQVLGCGACVQKCIAENDFCILCKNESVVDKIVEFKGFQMVLDKFQSV</sequence>
<evidence type="ECO:0000313" key="4">
    <source>
        <dbReference type="Proteomes" id="UP000507470"/>
    </source>
</evidence>
<evidence type="ECO:0000256" key="1">
    <source>
        <dbReference type="SAM" id="Coils"/>
    </source>
</evidence>
<evidence type="ECO:0000313" key="3">
    <source>
        <dbReference type="EMBL" id="CAC5368447.1"/>
    </source>
</evidence>
<feature type="region of interest" description="Disordered" evidence="2">
    <location>
        <begin position="100"/>
        <end position="123"/>
    </location>
</feature>
<proteinExistence type="predicted"/>
<dbReference type="Gene3D" id="3.30.40.10">
    <property type="entry name" value="Zinc/RING finger domain, C3HC4 (zinc finger)"/>
    <property type="match status" value="1"/>
</dbReference>
<accession>A0A6J8AKD6</accession>
<keyword evidence="1" id="KW-0175">Coiled coil</keyword>
<feature type="coiled-coil region" evidence="1">
    <location>
        <begin position="275"/>
        <end position="302"/>
    </location>
</feature>
<dbReference type="EMBL" id="CACVKT020001486">
    <property type="protein sequence ID" value="CAC5368447.1"/>
    <property type="molecule type" value="Genomic_DNA"/>
</dbReference>
<organism evidence="3 4">
    <name type="scientific">Mytilus coruscus</name>
    <name type="common">Sea mussel</name>
    <dbReference type="NCBI Taxonomy" id="42192"/>
    <lineage>
        <taxon>Eukaryota</taxon>
        <taxon>Metazoa</taxon>
        <taxon>Spiralia</taxon>
        <taxon>Lophotrochozoa</taxon>
        <taxon>Mollusca</taxon>
        <taxon>Bivalvia</taxon>
        <taxon>Autobranchia</taxon>
        <taxon>Pteriomorphia</taxon>
        <taxon>Mytilida</taxon>
        <taxon>Mytiloidea</taxon>
        <taxon>Mytilidae</taxon>
        <taxon>Mytilinae</taxon>
        <taxon>Mytilus</taxon>
    </lineage>
</organism>
<feature type="compositionally biased region" description="Polar residues" evidence="2">
    <location>
        <begin position="108"/>
        <end position="118"/>
    </location>
</feature>
<gene>
    <name evidence="3" type="ORF">MCOR_7988</name>
</gene>
<dbReference type="OrthoDB" id="6075351at2759"/>
<evidence type="ECO:0000256" key="2">
    <source>
        <dbReference type="SAM" id="MobiDB-lite"/>
    </source>
</evidence>
<name>A0A6J8AKD6_MYTCO</name>
<dbReference type="AlphaFoldDB" id="A0A6J8AKD6"/>
<dbReference type="Proteomes" id="UP000507470">
    <property type="component" value="Unassembled WGS sequence"/>
</dbReference>
<reference evidence="3 4" key="1">
    <citation type="submission" date="2020-06" db="EMBL/GenBank/DDBJ databases">
        <authorList>
            <person name="Li R."/>
            <person name="Bekaert M."/>
        </authorList>
    </citation>
    <scope>NUCLEOTIDE SEQUENCE [LARGE SCALE GENOMIC DNA]</scope>
    <source>
        <strain evidence="4">wild</strain>
    </source>
</reference>
<evidence type="ECO:0008006" key="5">
    <source>
        <dbReference type="Google" id="ProtNLM"/>
    </source>
</evidence>